<evidence type="ECO:0000313" key="2">
    <source>
        <dbReference type="Proteomes" id="UP000054725"/>
    </source>
</evidence>
<dbReference type="AlphaFoldDB" id="A0A0W0X4M1"/>
<reference evidence="1 2" key="1">
    <citation type="submission" date="2015-11" db="EMBL/GenBank/DDBJ databases">
        <title>Genomic analysis of 38 Legionella species identifies large and diverse effector repertoires.</title>
        <authorList>
            <person name="Burstein D."/>
            <person name="Amaro F."/>
            <person name="Zusman T."/>
            <person name="Lifshitz Z."/>
            <person name="Cohen O."/>
            <person name="Gilbert J.A."/>
            <person name="Pupko T."/>
            <person name="Shuman H.A."/>
            <person name="Segal G."/>
        </authorList>
    </citation>
    <scope>NUCLEOTIDE SEQUENCE [LARGE SCALE GENOMIC DNA]</scope>
    <source>
        <strain evidence="1 2">ATCC 49506</strain>
    </source>
</reference>
<dbReference type="EMBL" id="LNYO01000001">
    <property type="protein sequence ID" value="KTD39416.1"/>
    <property type="molecule type" value="Genomic_DNA"/>
</dbReference>
<dbReference type="RefSeq" id="WP_165482919.1">
    <property type="nucleotide sequence ID" value="NZ_CAAAIF010000002.1"/>
</dbReference>
<protein>
    <submittedName>
        <fullName evidence="1">Uncharacterized protein</fullName>
    </submittedName>
</protein>
<comment type="caution">
    <text evidence="1">The sequence shown here is derived from an EMBL/GenBank/DDBJ whole genome shotgun (WGS) entry which is preliminary data.</text>
</comment>
<gene>
    <name evidence="1" type="ORF">Lnau_0183</name>
</gene>
<dbReference type="PATRIC" id="fig|45070.6.peg.189"/>
<proteinExistence type="predicted"/>
<organism evidence="1 2">
    <name type="scientific">Legionella nautarum</name>
    <dbReference type="NCBI Taxonomy" id="45070"/>
    <lineage>
        <taxon>Bacteria</taxon>
        <taxon>Pseudomonadati</taxon>
        <taxon>Pseudomonadota</taxon>
        <taxon>Gammaproteobacteria</taxon>
        <taxon>Legionellales</taxon>
        <taxon>Legionellaceae</taxon>
        <taxon>Legionella</taxon>
    </lineage>
</organism>
<accession>A0A0W0X4M1</accession>
<dbReference type="Proteomes" id="UP000054725">
    <property type="component" value="Unassembled WGS sequence"/>
</dbReference>
<evidence type="ECO:0000313" key="1">
    <source>
        <dbReference type="EMBL" id="KTD39416.1"/>
    </source>
</evidence>
<name>A0A0W0X4M1_9GAMM</name>
<sequence length="58" mass="6404">MNRKQIIENLVSQFEEKITNLSGHKLKGLESGKLEINLIRPVSKETGGSGIRGARRAT</sequence>
<keyword evidence="2" id="KW-1185">Reference proteome</keyword>